<dbReference type="Proteomes" id="UP001059596">
    <property type="component" value="Unassembled WGS sequence"/>
</dbReference>
<dbReference type="AlphaFoldDB" id="A0A9Q0BMJ2"/>
<gene>
    <name evidence="1" type="ORF">M5D96_009023</name>
</gene>
<sequence length="116" mass="13100">MGTLRETPGTICSYGLLKRDFLRSLCFETIKCAFKYGWHANISIQAVLLLSSSWGRNWFKGGHRTWVFREVGQAESCYTYTLRGGFRRALCSTGNCSAGVVFKDQTTACVRLRATR</sequence>
<organism evidence="1 2">
    <name type="scientific">Drosophila gunungcola</name>
    <name type="common">fruit fly</name>
    <dbReference type="NCBI Taxonomy" id="103775"/>
    <lineage>
        <taxon>Eukaryota</taxon>
        <taxon>Metazoa</taxon>
        <taxon>Ecdysozoa</taxon>
        <taxon>Arthropoda</taxon>
        <taxon>Hexapoda</taxon>
        <taxon>Insecta</taxon>
        <taxon>Pterygota</taxon>
        <taxon>Neoptera</taxon>
        <taxon>Endopterygota</taxon>
        <taxon>Diptera</taxon>
        <taxon>Brachycera</taxon>
        <taxon>Muscomorpha</taxon>
        <taxon>Ephydroidea</taxon>
        <taxon>Drosophilidae</taxon>
        <taxon>Drosophila</taxon>
        <taxon>Sophophora</taxon>
    </lineage>
</organism>
<protein>
    <submittedName>
        <fullName evidence="1">Uncharacterized protein</fullName>
    </submittedName>
</protein>
<reference evidence="1" key="1">
    <citation type="journal article" date="2023" name="Genome Biol. Evol.">
        <title>Long-read-based Genome Assembly of Drosophila gunungcola Reveals Fewer Chemosensory Genes in Flower-breeding Species.</title>
        <authorList>
            <person name="Negi A."/>
            <person name="Liao B.Y."/>
            <person name="Yeh S.D."/>
        </authorList>
    </citation>
    <scope>NUCLEOTIDE SEQUENCE</scope>
    <source>
        <strain evidence="1">Sukarami</strain>
    </source>
</reference>
<name>A0A9Q0BMJ2_9MUSC</name>
<comment type="caution">
    <text evidence="1">The sequence shown here is derived from an EMBL/GenBank/DDBJ whole genome shotgun (WGS) entry which is preliminary data.</text>
</comment>
<evidence type="ECO:0000313" key="2">
    <source>
        <dbReference type="Proteomes" id="UP001059596"/>
    </source>
</evidence>
<dbReference type="EMBL" id="JAMKOV010000009">
    <property type="protein sequence ID" value="KAI8037982.1"/>
    <property type="molecule type" value="Genomic_DNA"/>
</dbReference>
<keyword evidence="2" id="KW-1185">Reference proteome</keyword>
<proteinExistence type="predicted"/>
<evidence type="ECO:0000313" key="1">
    <source>
        <dbReference type="EMBL" id="KAI8037982.1"/>
    </source>
</evidence>
<accession>A0A9Q0BMJ2</accession>